<evidence type="ECO:0000313" key="3">
    <source>
        <dbReference type="Proteomes" id="UP001386955"/>
    </source>
</evidence>
<dbReference type="Gene3D" id="2.130.10.10">
    <property type="entry name" value="YVTN repeat-like/Quinoprotein amine dehydrogenase"/>
    <property type="match status" value="1"/>
</dbReference>
<dbReference type="InterPro" id="IPR001680">
    <property type="entry name" value="WD40_rpt"/>
</dbReference>
<dbReference type="PANTHER" id="PTHR16266">
    <property type="entry name" value="WD REPEAT DOMAIN 9"/>
    <property type="match status" value="1"/>
</dbReference>
<dbReference type="GO" id="GO:0006357">
    <property type="term" value="P:regulation of transcription by RNA polymerase II"/>
    <property type="evidence" value="ECO:0007669"/>
    <property type="project" value="TreeGrafter"/>
</dbReference>
<feature type="repeat" description="WD" evidence="1">
    <location>
        <begin position="64"/>
        <end position="105"/>
    </location>
</feature>
<proteinExistence type="predicted"/>
<dbReference type="InterPro" id="IPR052060">
    <property type="entry name" value="Bromo_WD_repeat"/>
</dbReference>
<dbReference type="AlphaFoldDB" id="A0AAN9RS28"/>
<dbReference type="Proteomes" id="UP001386955">
    <property type="component" value="Unassembled WGS sequence"/>
</dbReference>
<dbReference type="GO" id="GO:0005634">
    <property type="term" value="C:nucleus"/>
    <property type="evidence" value="ECO:0007669"/>
    <property type="project" value="TreeGrafter"/>
</dbReference>
<dbReference type="InterPro" id="IPR036322">
    <property type="entry name" value="WD40_repeat_dom_sf"/>
</dbReference>
<keyword evidence="3" id="KW-1185">Reference proteome</keyword>
<dbReference type="EMBL" id="JAYMYS010000009">
    <property type="protein sequence ID" value="KAK7379953.1"/>
    <property type="molecule type" value="Genomic_DNA"/>
</dbReference>
<keyword evidence="1" id="KW-0853">WD repeat</keyword>
<dbReference type="PANTHER" id="PTHR16266:SF34">
    <property type="entry name" value="WD40_YVTN REPEAT CONTAINING DOMAIN-CONTAINING PROTEIN"/>
    <property type="match status" value="1"/>
</dbReference>
<protein>
    <submittedName>
        <fullName evidence="2">Uncharacterized protein</fullName>
    </submittedName>
</protein>
<comment type="caution">
    <text evidence="2">The sequence shown here is derived from an EMBL/GenBank/DDBJ whole genome shotgun (WGS) entry which is preliminary data.</text>
</comment>
<reference evidence="2 3" key="1">
    <citation type="submission" date="2024-01" db="EMBL/GenBank/DDBJ databases">
        <title>The genomes of 5 underutilized Papilionoideae crops provide insights into root nodulation and disease resistanc.</title>
        <authorList>
            <person name="Jiang F."/>
        </authorList>
    </citation>
    <scope>NUCLEOTIDE SEQUENCE [LARGE SCALE GENOMIC DNA]</scope>
    <source>
        <strain evidence="2">DUOXIRENSHENG_FW03</strain>
        <tissue evidence="2">Leaves</tissue>
    </source>
</reference>
<dbReference type="Pfam" id="PF00400">
    <property type="entry name" value="WD40"/>
    <property type="match status" value="1"/>
</dbReference>
<name>A0AAN9RS28_PSOTE</name>
<accession>A0AAN9RS28</accession>
<dbReference type="PROSITE" id="PS50294">
    <property type="entry name" value="WD_REPEATS_REGION"/>
    <property type="match status" value="1"/>
</dbReference>
<evidence type="ECO:0000256" key="1">
    <source>
        <dbReference type="PROSITE-ProRule" id="PRU00221"/>
    </source>
</evidence>
<evidence type="ECO:0000313" key="2">
    <source>
        <dbReference type="EMBL" id="KAK7379953.1"/>
    </source>
</evidence>
<dbReference type="SUPFAM" id="SSF50978">
    <property type="entry name" value="WD40 repeat-like"/>
    <property type="match status" value="1"/>
</dbReference>
<dbReference type="PROSITE" id="PS50082">
    <property type="entry name" value="WD_REPEATS_2"/>
    <property type="match status" value="1"/>
</dbReference>
<gene>
    <name evidence="2" type="ORF">VNO78_32228</name>
</gene>
<dbReference type="InterPro" id="IPR015943">
    <property type="entry name" value="WD40/YVTN_repeat-like_dom_sf"/>
</dbReference>
<organism evidence="2 3">
    <name type="scientific">Psophocarpus tetragonolobus</name>
    <name type="common">Winged bean</name>
    <name type="synonym">Dolichos tetragonolobus</name>
    <dbReference type="NCBI Taxonomy" id="3891"/>
    <lineage>
        <taxon>Eukaryota</taxon>
        <taxon>Viridiplantae</taxon>
        <taxon>Streptophyta</taxon>
        <taxon>Embryophyta</taxon>
        <taxon>Tracheophyta</taxon>
        <taxon>Spermatophyta</taxon>
        <taxon>Magnoliopsida</taxon>
        <taxon>eudicotyledons</taxon>
        <taxon>Gunneridae</taxon>
        <taxon>Pentapetalae</taxon>
        <taxon>rosids</taxon>
        <taxon>fabids</taxon>
        <taxon>Fabales</taxon>
        <taxon>Fabaceae</taxon>
        <taxon>Papilionoideae</taxon>
        <taxon>50 kb inversion clade</taxon>
        <taxon>NPAAA clade</taxon>
        <taxon>indigoferoid/millettioid clade</taxon>
        <taxon>Phaseoleae</taxon>
        <taxon>Psophocarpus</taxon>
    </lineage>
</organism>
<sequence>METEQQLKLHLSLFLYSKIESRSLMDGGGTMEILEWFTFVIWKWKVLETVVDVQSECLRNIKKLRGHWMAIYCFIFGGSGRNVISGFDDRLVKIWSLETAFGLASCLGHEADITDLAIL</sequence>
<dbReference type="GO" id="GO:0008360">
    <property type="term" value="P:regulation of cell shape"/>
    <property type="evidence" value="ECO:0007669"/>
    <property type="project" value="TreeGrafter"/>
</dbReference>
<dbReference type="GO" id="GO:0007010">
    <property type="term" value="P:cytoskeleton organization"/>
    <property type="evidence" value="ECO:0007669"/>
    <property type="project" value="TreeGrafter"/>
</dbReference>